<evidence type="ECO:0000313" key="2">
    <source>
        <dbReference type="EMBL" id="KAF3697366.1"/>
    </source>
</evidence>
<reference evidence="3" key="2">
    <citation type="submission" date="2019-02" db="EMBL/GenBank/DDBJ databases">
        <title>Opniocepnalus argus Var Kimnra genome.</title>
        <authorList>
            <person name="Zhou C."/>
            <person name="Xiao S."/>
        </authorList>
    </citation>
    <scope>NUCLEOTIDE SEQUENCE [LARGE SCALE GENOMIC DNA]</scope>
</reference>
<name>A0A6G1Q5A7_CHAAH</name>
<evidence type="ECO:0000256" key="1">
    <source>
        <dbReference type="SAM" id="MobiDB-lite"/>
    </source>
</evidence>
<keyword evidence="3" id="KW-1185">Reference proteome</keyword>
<gene>
    <name evidence="2" type="ORF">EXN66_Car013046</name>
</gene>
<dbReference type="EMBL" id="CM015723">
    <property type="protein sequence ID" value="KAF3697366.1"/>
    <property type="molecule type" value="Genomic_DNA"/>
</dbReference>
<dbReference type="AlphaFoldDB" id="A0A6G1Q5A7"/>
<organism evidence="2 3">
    <name type="scientific">Channa argus</name>
    <name type="common">Northern snakehead</name>
    <name type="synonym">Ophicephalus argus</name>
    <dbReference type="NCBI Taxonomy" id="215402"/>
    <lineage>
        <taxon>Eukaryota</taxon>
        <taxon>Metazoa</taxon>
        <taxon>Chordata</taxon>
        <taxon>Craniata</taxon>
        <taxon>Vertebrata</taxon>
        <taxon>Euteleostomi</taxon>
        <taxon>Actinopterygii</taxon>
        <taxon>Neopterygii</taxon>
        <taxon>Teleostei</taxon>
        <taxon>Neoteleostei</taxon>
        <taxon>Acanthomorphata</taxon>
        <taxon>Anabantaria</taxon>
        <taxon>Anabantiformes</taxon>
        <taxon>Channoidei</taxon>
        <taxon>Channidae</taxon>
        <taxon>Channa</taxon>
    </lineage>
</organism>
<protein>
    <submittedName>
        <fullName evidence="2">Uncharacterized protein</fullName>
    </submittedName>
</protein>
<sequence>MGRFCREKHKMIFAIDRVLDDTYAALPTPFRQTVEMVLINLRNRPLRSSHISTMSESILSLYHSLITGTKDFPVIRCERAFISHVITTPFPYTQQSQRENTRPSPLMVEPAGLVMPTGGSSSSPKTIWTPVHPEKAELRALKADRRNCVRNIDFFGSSFTRVISAVYCSDGSELDNYWRVTDYSADGHILMSVLCRFNRKTAQFAATQRQGRTTNREGDNSSSSLPPPRMHLRL</sequence>
<reference evidence="2 3" key="1">
    <citation type="submission" date="2019-02" db="EMBL/GenBank/DDBJ databases">
        <title>Opniocepnalus argus genome.</title>
        <authorList>
            <person name="Zhou C."/>
            <person name="Xiao S."/>
        </authorList>
    </citation>
    <scope>NUCLEOTIDE SEQUENCE [LARGE SCALE GENOMIC DNA]</scope>
    <source>
        <strain evidence="2">OARG1902GOOAL</strain>
        <tissue evidence="2">Muscle</tissue>
    </source>
</reference>
<dbReference type="Proteomes" id="UP000503349">
    <property type="component" value="Chromosome 12"/>
</dbReference>
<feature type="region of interest" description="Disordered" evidence="1">
    <location>
        <begin position="205"/>
        <end position="234"/>
    </location>
</feature>
<evidence type="ECO:0000313" key="3">
    <source>
        <dbReference type="Proteomes" id="UP000503349"/>
    </source>
</evidence>
<proteinExistence type="predicted"/>
<feature type="compositionally biased region" description="Pro residues" evidence="1">
    <location>
        <begin position="225"/>
        <end position="234"/>
    </location>
</feature>
<accession>A0A6G1Q5A7</accession>